<gene>
    <name evidence="7" type="ORF">V5799_008858</name>
</gene>
<evidence type="ECO:0000256" key="5">
    <source>
        <dbReference type="ARBA" id="ARBA00023052"/>
    </source>
</evidence>
<dbReference type="NCBIfam" id="TIGR00239">
    <property type="entry name" value="2oxo_dh_E1"/>
    <property type="match status" value="1"/>
</dbReference>
<keyword evidence="5" id="KW-0786">Thiamine pyrophosphate</keyword>
<dbReference type="PANTHER" id="PTHR23152:SF4">
    <property type="entry name" value="2-OXOADIPATE DEHYDROGENASE COMPLEX COMPONENT E1"/>
    <property type="match status" value="1"/>
</dbReference>
<evidence type="ECO:0000256" key="3">
    <source>
        <dbReference type="ARBA" id="ARBA00022946"/>
    </source>
</evidence>
<dbReference type="NCBIfam" id="NF008907">
    <property type="entry name" value="PRK12270.1"/>
    <property type="match status" value="1"/>
</dbReference>
<dbReference type="CDD" id="cd02016">
    <property type="entry name" value="TPP_E1_OGDC_like"/>
    <property type="match status" value="1"/>
</dbReference>
<dbReference type="Proteomes" id="UP001321473">
    <property type="component" value="Unassembled WGS sequence"/>
</dbReference>
<evidence type="ECO:0000313" key="7">
    <source>
        <dbReference type="EMBL" id="KAK8784775.1"/>
    </source>
</evidence>
<dbReference type="InterPro" id="IPR011603">
    <property type="entry name" value="2oxoglutarate_DH_E1"/>
</dbReference>
<evidence type="ECO:0000256" key="1">
    <source>
        <dbReference type="ARBA" id="ARBA00001964"/>
    </source>
</evidence>
<feature type="domain" description="Transketolase-like pyrimidine-binding" evidence="6">
    <location>
        <begin position="551"/>
        <end position="758"/>
    </location>
</feature>
<dbReference type="Gene3D" id="1.10.287.1150">
    <property type="entry name" value="TPP helical domain"/>
    <property type="match status" value="1"/>
</dbReference>
<dbReference type="EMBL" id="JARKHS020004273">
    <property type="protein sequence ID" value="KAK8784775.1"/>
    <property type="molecule type" value="Genomic_DNA"/>
</dbReference>
<dbReference type="Pfam" id="PF02779">
    <property type="entry name" value="Transket_pyr"/>
    <property type="match status" value="1"/>
</dbReference>
<keyword evidence="8" id="KW-1185">Reference proteome</keyword>
<dbReference type="InterPro" id="IPR042179">
    <property type="entry name" value="KGD_C_sf"/>
</dbReference>
<dbReference type="Pfam" id="PF16870">
    <property type="entry name" value="OxoGdeHyase_C"/>
    <property type="match status" value="1"/>
</dbReference>
<dbReference type="InterPro" id="IPR029061">
    <property type="entry name" value="THDP-binding"/>
</dbReference>
<dbReference type="InterPro" id="IPR005475">
    <property type="entry name" value="Transketolase-like_Pyr-bd"/>
</dbReference>
<name>A0AAQ4FDJ1_AMBAM</name>
<dbReference type="AlphaFoldDB" id="A0AAQ4FDJ1"/>
<dbReference type="InterPro" id="IPR001017">
    <property type="entry name" value="DH_E1"/>
</dbReference>
<evidence type="ECO:0000256" key="2">
    <source>
        <dbReference type="ARBA" id="ARBA00006936"/>
    </source>
</evidence>
<organism evidence="7 8">
    <name type="scientific">Amblyomma americanum</name>
    <name type="common">Lone star tick</name>
    <dbReference type="NCBI Taxonomy" id="6943"/>
    <lineage>
        <taxon>Eukaryota</taxon>
        <taxon>Metazoa</taxon>
        <taxon>Ecdysozoa</taxon>
        <taxon>Arthropoda</taxon>
        <taxon>Chelicerata</taxon>
        <taxon>Arachnida</taxon>
        <taxon>Acari</taxon>
        <taxon>Parasitiformes</taxon>
        <taxon>Ixodida</taxon>
        <taxon>Ixodoidea</taxon>
        <taxon>Ixodidae</taxon>
        <taxon>Amblyomminae</taxon>
        <taxon>Amblyomma</taxon>
    </lineage>
</organism>
<dbReference type="Gene3D" id="3.40.50.11610">
    <property type="entry name" value="Multifunctional 2-oxoglutarate metabolism enzyme, C-terminal domain"/>
    <property type="match status" value="1"/>
</dbReference>
<reference evidence="7 8" key="1">
    <citation type="journal article" date="2023" name="Arcadia Sci">
        <title>De novo assembly of a long-read Amblyomma americanum tick genome.</title>
        <authorList>
            <person name="Chou S."/>
            <person name="Poskanzer K.E."/>
            <person name="Rollins M."/>
            <person name="Thuy-Boun P.S."/>
        </authorList>
    </citation>
    <scope>NUCLEOTIDE SEQUENCE [LARGE SCALE GENOMIC DNA]</scope>
    <source>
        <strain evidence="7">F_SG_1</strain>
        <tissue evidence="7">Salivary glands</tissue>
    </source>
</reference>
<keyword evidence="3" id="KW-0809">Transit peptide</keyword>
<dbReference type="GO" id="GO:0030976">
    <property type="term" value="F:thiamine pyrophosphate binding"/>
    <property type="evidence" value="ECO:0007669"/>
    <property type="project" value="InterPro"/>
</dbReference>
<dbReference type="Gene3D" id="3.40.50.12470">
    <property type="match status" value="1"/>
</dbReference>
<evidence type="ECO:0000256" key="4">
    <source>
        <dbReference type="ARBA" id="ARBA00023002"/>
    </source>
</evidence>
<comment type="caution">
    <text evidence="7">The sequence shown here is derived from an EMBL/GenBank/DDBJ whole genome shotgun (WGS) entry which is preliminary data.</text>
</comment>
<keyword evidence="4" id="KW-0560">Oxidoreductase</keyword>
<dbReference type="InterPro" id="IPR031717">
    <property type="entry name" value="ODO-1/KGD_C"/>
</dbReference>
<proteinExistence type="inferred from homology"/>
<evidence type="ECO:0000259" key="6">
    <source>
        <dbReference type="SMART" id="SM00861"/>
    </source>
</evidence>
<dbReference type="SMART" id="SM00861">
    <property type="entry name" value="Transket_pyr"/>
    <property type="match status" value="1"/>
</dbReference>
<comment type="cofactor">
    <cofactor evidence="1">
        <name>thiamine diphosphate</name>
        <dbReference type="ChEBI" id="CHEBI:58937"/>
    </cofactor>
</comment>
<dbReference type="GO" id="GO:0016624">
    <property type="term" value="F:oxidoreductase activity, acting on the aldehyde or oxo group of donors, disulfide as acceptor"/>
    <property type="evidence" value="ECO:0007669"/>
    <property type="project" value="InterPro"/>
</dbReference>
<dbReference type="PIRSF" id="PIRSF000157">
    <property type="entry name" value="Oxoglu_dh_E1"/>
    <property type="match status" value="1"/>
</dbReference>
<evidence type="ECO:0000313" key="8">
    <source>
        <dbReference type="Proteomes" id="UP001321473"/>
    </source>
</evidence>
<dbReference type="SUPFAM" id="SSF52518">
    <property type="entry name" value="Thiamin diphosphate-binding fold (THDP-binding)"/>
    <property type="match status" value="2"/>
</dbReference>
<protein>
    <recommendedName>
        <fullName evidence="6">Transketolase-like pyrimidine-binding domain-containing protein</fullName>
    </recommendedName>
</protein>
<accession>A0AAQ4FDJ1</accession>
<dbReference type="Gene3D" id="3.40.50.970">
    <property type="match status" value="1"/>
</dbReference>
<dbReference type="PANTHER" id="PTHR23152">
    <property type="entry name" value="2-OXOGLUTARATE DEHYDROGENASE"/>
    <property type="match status" value="1"/>
</dbReference>
<dbReference type="NCBIfam" id="NF006914">
    <property type="entry name" value="PRK09404.1"/>
    <property type="match status" value="1"/>
</dbReference>
<sequence>MNRFARLDVTSRRLLRWHVSRLQRTSYTSSSGGFSKDLIDAATRDDQRLRELVAAYRKCGHKIAKINPIATSTSKQYVKDLELQTYNLTPTEIVSGQNVESIVEHLRAAYCGPLGVEFMHMDEEKRTWFADRYETLISQGRPPVERRKKMAEILLKSQVFDNFLAAKFSTVKRYGGEGAESMMTFFYELFCQAPKTGVTDIVVGMPHRGRLNLLTGLLDFPPVQVFQKMKGMPEVPPGTKGSGDVLSHLSTSVDLQGYPGPVHASLLPNPSHLEGVSPVAVGKARARLQSLDPVKYAKNSWGGKYPALPVQIHGDASFSAQGVIMETVAMSRLPEFTVGGSVHLVVNNQIGFTTPSNYGRSSAYVSDIMKMIDAPVIHVNGDDPEAVALATQLAMEFRQKFNDDILLDMLCFRRWGHNEMDDPTFTNPLMYDAIHARDSVPNDYAKQLQDEGSLDASERQKIVADHMAFLGEHFKMIESYTPTFPRFQGRWSGMTQAPSAVTYWDTGVEPDVLKYVGARSVQVPREATVHPHLVKVLINERLRKIEEGKSLEWATAEALAVGSLLYQGFNVRICGQDVGRGTFSQRHAILVDRTNEQRLIPLNNLNLPPERGPQGHYEVVNSPLSEEAVLSFEYGFSLETPRTLVIWEAQFGDFHNSAQVVIDTFVTSGEAKWFLQSGMVVLLPHGFDGAGPEHSSCRIERFLQMTDSKEDAVDGDDINFGFVNPTTPAQYFHLLRRQMVRNFRKPLVVASPKILLRHPEATSSLEDMAPGKTFQPVLSDPEPRLGASRVLLCSGKHYYALAKHRAELGRDKDTAIVRLEALCPFPAKELSDELAKYTQAKEFIWCQEEHRNMGPWFFVKPRFENLLGRQIKYAGRANLGVPAVGVGQVHQRECQEILQKAFAS</sequence>
<dbReference type="Pfam" id="PF00676">
    <property type="entry name" value="E1_dh"/>
    <property type="match status" value="1"/>
</dbReference>
<comment type="similarity">
    <text evidence="2">Belongs to the alpha-ketoglutarate dehydrogenase family.</text>
</comment>